<name>A0A1Z2XPU5_9FIRM</name>
<feature type="transmembrane region" description="Helical" evidence="1">
    <location>
        <begin position="75"/>
        <end position="95"/>
    </location>
</feature>
<evidence type="ECO:0000256" key="1">
    <source>
        <dbReference type="SAM" id="Phobius"/>
    </source>
</evidence>
<evidence type="ECO:0000313" key="3">
    <source>
        <dbReference type="EMBL" id="QQR29761.1"/>
    </source>
</evidence>
<protein>
    <recommendedName>
        <fullName evidence="6">DUF308 domain-containing protein</fullName>
    </recommendedName>
</protein>
<gene>
    <name evidence="2" type="ORF">ADH66_07280</name>
    <name evidence="3" type="ORF">I5Q82_17335</name>
</gene>
<dbReference type="Proteomes" id="UP000596035">
    <property type="component" value="Chromosome"/>
</dbReference>
<accession>A0A1Z2XPU5</accession>
<feature type="transmembrane region" description="Helical" evidence="1">
    <location>
        <begin position="125"/>
        <end position="141"/>
    </location>
</feature>
<organism evidence="3 5">
    <name type="scientific">Acutalibacter muris</name>
    <dbReference type="NCBI Taxonomy" id="1796620"/>
    <lineage>
        <taxon>Bacteria</taxon>
        <taxon>Bacillati</taxon>
        <taxon>Bacillota</taxon>
        <taxon>Clostridia</taxon>
        <taxon>Eubacteriales</taxon>
        <taxon>Acutalibacteraceae</taxon>
        <taxon>Acutalibacter</taxon>
    </lineage>
</organism>
<dbReference type="Pfam" id="PF20313">
    <property type="entry name" value="DUF6609"/>
    <property type="match status" value="1"/>
</dbReference>
<keyword evidence="1" id="KW-0812">Transmembrane</keyword>
<feature type="transmembrane region" description="Helical" evidence="1">
    <location>
        <begin position="36"/>
        <end position="54"/>
    </location>
</feature>
<evidence type="ECO:0000313" key="5">
    <source>
        <dbReference type="Proteomes" id="UP000596035"/>
    </source>
</evidence>
<dbReference type="Proteomes" id="UP000196710">
    <property type="component" value="Chromosome"/>
</dbReference>
<reference evidence="3 5" key="3">
    <citation type="submission" date="2020-11" db="EMBL/GenBank/DDBJ databases">
        <title>Closed and high quality bacterial genomes of the OMM12 community.</title>
        <authorList>
            <person name="Marbouty M."/>
            <person name="Lamy-Besnier Q."/>
            <person name="Debarbieux L."/>
            <person name="Koszul R."/>
        </authorList>
    </citation>
    <scope>NUCLEOTIDE SEQUENCE [LARGE SCALE GENOMIC DNA]</scope>
    <source>
        <strain evidence="3 5">KB18</strain>
    </source>
</reference>
<dbReference type="RefSeq" id="WP_066533961.1">
    <property type="nucleotide sequence ID" value="NZ_CP021422.1"/>
</dbReference>
<evidence type="ECO:0000313" key="4">
    <source>
        <dbReference type="Proteomes" id="UP000196710"/>
    </source>
</evidence>
<dbReference type="InterPro" id="IPR046717">
    <property type="entry name" value="DUF6609"/>
</dbReference>
<sequence length="180" mass="20247">MKETLEFNHKKQCGLWLILIGIVLIIAVIFGGKFLVNPFVFLIGYYACFLSVNANKKVRERLSQGAISQKQIKMIYFSIAALFLLMFCIAGPFIPGWHWRQIWLGVLMATAIHFFLWFFIHGWSMVVLGIVCIIIAAIGYVFPAISVSVICIADAAAKLICGIYLLFFSRPSKFTPSATK</sequence>
<evidence type="ECO:0000313" key="2">
    <source>
        <dbReference type="EMBL" id="ASB40477.1"/>
    </source>
</evidence>
<keyword evidence="1" id="KW-0472">Membrane</keyword>
<dbReference type="EMBL" id="CP021422">
    <property type="protein sequence ID" value="ASB40477.1"/>
    <property type="molecule type" value="Genomic_DNA"/>
</dbReference>
<feature type="transmembrane region" description="Helical" evidence="1">
    <location>
        <begin position="147"/>
        <end position="167"/>
    </location>
</feature>
<reference evidence="4" key="2">
    <citation type="submission" date="2017-05" db="EMBL/GenBank/DDBJ databases">
        <title>Improved OligoMM genomes.</title>
        <authorList>
            <person name="Garzetti D."/>
        </authorList>
    </citation>
    <scope>NUCLEOTIDE SEQUENCE [LARGE SCALE GENOMIC DNA]</scope>
    <source>
        <strain evidence="4">KB18</strain>
    </source>
</reference>
<proteinExistence type="predicted"/>
<keyword evidence="4" id="KW-1185">Reference proteome</keyword>
<dbReference type="KEGG" id="amur:ADH66_07280"/>
<evidence type="ECO:0008006" key="6">
    <source>
        <dbReference type="Google" id="ProtNLM"/>
    </source>
</evidence>
<dbReference type="EMBL" id="CP065321">
    <property type="protein sequence ID" value="QQR29761.1"/>
    <property type="molecule type" value="Genomic_DNA"/>
</dbReference>
<dbReference type="AlphaFoldDB" id="A0A1Z2XPU5"/>
<feature type="transmembrane region" description="Helical" evidence="1">
    <location>
        <begin position="12"/>
        <end position="30"/>
    </location>
</feature>
<keyword evidence="1" id="KW-1133">Transmembrane helix</keyword>
<reference evidence="2" key="1">
    <citation type="journal article" date="2017" name="Genome Announc.">
        <title>High-Quality Whole-Genome Sequences of the Oligo-Mouse-Microbiota Bacterial Community.</title>
        <authorList>
            <person name="Garzetti D."/>
            <person name="Brugiroux S."/>
            <person name="Bunk B."/>
            <person name="Pukall R."/>
            <person name="McCoy K.D."/>
            <person name="Macpherson A.J."/>
            <person name="Stecher B."/>
        </authorList>
    </citation>
    <scope>NUCLEOTIDE SEQUENCE</scope>
    <source>
        <strain evidence="2">KB18</strain>
    </source>
</reference>